<organism evidence="1 2">
    <name type="scientific">Geodia barretti</name>
    <name type="common">Barrett's horny sponge</name>
    <dbReference type="NCBI Taxonomy" id="519541"/>
    <lineage>
        <taxon>Eukaryota</taxon>
        <taxon>Metazoa</taxon>
        <taxon>Porifera</taxon>
        <taxon>Demospongiae</taxon>
        <taxon>Heteroscleromorpha</taxon>
        <taxon>Tetractinellida</taxon>
        <taxon>Astrophorina</taxon>
        <taxon>Geodiidae</taxon>
        <taxon>Geodia</taxon>
    </lineage>
</organism>
<gene>
    <name evidence="1" type="ORF">GBAR_LOCUS27137</name>
</gene>
<dbReference type="Proteomes" id="UP001174909">
    <property type="component" value="Unassembled WGS sequence"/>
</dbReference>
<keyword evidence="2" id="KW-1185">Reference proteome</keyword>
<dbReference type="AlphaFoldDB" id="A0AA35TJK4"/>
<sequence>RGPSRRYPDTDDLQYVFLTHLEQRRQERLEADFAAFQHGYRRCRQVAWRLGNGSVQCWIIDFGPSSFLEFQ</sequence>
<comment type="caution">
    <text evidence="1">The sequence shown here is derived from an EMBL/GenBank/DDBJ whole genome shotgun (WGS) entry which is preliminary data.</text>
</comment>
<name>A0AA35TJK4_GEOBA</name>
<reference evidence="1" key="1">
    <citation type="submission" date="2023-03" db="EMBL/GenBank/DDBJ databases">
        <authorList>
            <person name="Steffen K."/>
            <person name="Cardenas P."/>
        </authorList>
    </citation>
    <scope>NUCLEOTIDE SEQUENCE</scope>
</reference>
<evidence type="ECO:0000313" key="2">
    <source>
        <dbReference type="Proteomes" id="UP001174909"/>
    </source>
</evidence>
<proteinExistence type="predicted"/>
<protein>
    <submittedName>
        <fullName evidence="1">Uncharacterized protein</fullName>
    </submittedName>
</protein>
<feature type="non-terminal residue" evidence="1">
    <location>
        <position position="1"/>
    </location>
</feature>
<evidence type="ECO:0000313" key="1">
    <source>
        <dbReference type="EMBL" id="CAI8049303.1"/>
    </source>
</evidence>
<feature type="non-terminal residue" evidence="1">
    <location>
        <position position="71"/>
    </location>
</feature>
<accession>A0AA35TJK4</accession>
<dbReference type="EMBL" id="CASHTH010003785">
    <property type="protein sequence ID" value="CAI8049303.1"/>
    <property type="molecule type" value="Genomic_DNA"/>
</dbReference>